<protein>
    <recommendedName>
        <fullName evidence="10">RNA polymerase subunit sigma-70</fullName>
    </recommendedName>
</protein>
<dbReference type="InterPro" id="IPR013249">
    <property type="entry name" value="RNA_pol_sigma70_r4_t2"/>
</dbReference>
<dbReference type="PANTHER" id="PTHR43133">
    <property type="entry name" value="RNA POLYMERASE ECF-TYPE SIGMA FACTO"/>
    <property type="match status" value="1"/>
</dbReference>
<keyword evidence="4" id="KW-0238">DNA-binding</keyword>
<evidence type="ECO:0000313" key="8">
    <source>
        <dbReference type="EMBL" id="GGX17804.1"/>
    </source>
</evidence>
<dbReference type="SUPFAM" id="SSF88659">
    <property type="entry name" value="Sigma3 and sigma4 domains of RNA polymerase sigma factors"/>
    <property type="match status" value="1"/>
</dbReference>
<proteinExistence type="inferred from homology"/>
<evidence type="ECO:0000256" key="5">
    <source>
        <dbReference type="ARBA" id="ARBA00023163"/>
    </source>
</evidence>
<dbReference type="InterPro" id="IPR039425">
    <property type="entry name" value="RNA_pol_sigma-70-like"/>
</dbReference>
<name>A0ABQ2XI59_9BURK</name>
<keyword evidence="2" id="KW-0805">Transcription regulation</keyword>
<dbReference type="InterPro" id="IPR013325">
    <property type="entry name" value="RNA_pol_sigma_r2"/>
</dbReference>
<evidence type="ECO:0000256" key="4">
    <source>
        <dbReference type="ARBA" id="ARBA00023125"/>
    </source>
</evidence>
<dbReference type="Proteomes" id="UP000620127">
    <property type="component" value="Unassembled WGS sequence"/>
</dbReference>
<evidence type="ECO:0000313" key="9">
    <source>
        <dbReference type="Proteomes" id="UP000620127"/>
    </source>
</evidence>
<gene>
    <name evidence="8" type="ORF">GCM10011282_24860</name>
</gene>
<keyword evidence="9" id="KW-1185">Reference proteome</keyword>
<dbReference type="Gene3D" id="1.10.10.10">
    <property type="entry name" value="Winged helix-like DNA-binding domain superfamily/Winged helix DNA-binding domain"/>
    <property type="match status" value="1"/>
</dbReference>
<dbReference type="InterPro" id="IPR007627">
    <property type="entry name" value="RNA_pol_sigma70_r2"/>
</dbReference>
<keyword evidence="5" id="KW-0804">Transcription</keyword>
<dbReference type="RefSeq" id="WP_189346479.1">
    <property type="nucleotide sequence ID" value="NZ_BMYT01000004.1"/>
</dbReference>
<dbReference type="Pfam" id="PF08281">
    <property type="entry name" value="Sigma70_r4_2"/>
    <property type="match status" value="1"/>
</dbReference>
<feature type="domain" description="RNA polymerase sigma factor 70 region 4 type 2" evidence="7">
    <location>
        <begin position="136"/>
        <end position="188"/>
    </location>
</feature>
<evidence type="ECO:0000259" key="7">
    <source>
        <dbReference type="Pfam" id="PF08281"/>
    </source>
</evidence>
<dbReference type="Pfam" id="PF04542">
    <property type="entry name" value="Sigma70_r2"/>
    <property type="match status" value="1"/>
</dbReference>
<sequence length="200" mass="23070">MSDLLPDIELVRRMRNGDQAAFVALYRRHQAALYRYAVLRCGSTQVAADVVQEVFVGLMSNQYHYDGLKGNLLYFLFGVARNLAMKFDEVTQHRFQNLESVSTLSDSESDDMDESMDVMSEEPNPLERLLQHQMAEDLRVAINDLLPHYRDVLILYEMQEMSYLDIADICQINVGTVRSRLSRARQALAERLQAYRREAA</sequence>
<dbReference type="InterPro" id="IPR014284">
    <property type="entry name" value="RNA_pol_sigma-70_dom"/>
</dbReference>
<accession>A0ABQ2XI59</accession>
<evidence type="ECO:0000259" key="6">
    <source>
        <dbReference type="Pfam" id="PF04542"/>
    </source>
</evidence>
<reference evidence="9" key="1">
    <citation type="journal article" date="2019" name="Int. J. Syst. Evol. Microbiol.">
        <title>The Global Catalogue of Microorganisms (GCM) 10K type strain sequencing project: providing services to taxonomists for standard genome sequencing and annotation.</title>
        <authorList>
            <consortium name="The Broad Institute Genomics Platform"/>
            <consortium name="The Broad Institute Genome Sequencing Center for Infectious Disease"/>
            <person name="Wu L."/>
            <person name="Ma J."/>
        </authorList>
    </citation>
    <scope>NUCLEOTIDE SEQUENCE [LARGE SCALE GENOMIC DNA]</scope>
    <source>
        <strain evidence="9">KCTC 23916</strain>
    </source>
</reference>
<evidence type="ECO:0008006" key="10">
    <source>
        <dbReference type="Google" id="ProtNLM"/>
    </source>
</evidence>
<evidence type="ECO:0000256" key="3">
    <source>
        <dbReference type="ARBA" id="ARBA00023082"/>
    </source>
</evidence>
<dbReference type="CDD" id="cd06171">
    <property type="entry name" value="Sigma70_r4"/>
    <property type="match status" value="1"/>
</dbReference>
<organism evidence="8 9">
    <name type="scientific">Undibacterium macrobrachii</name>
    <dbReference type="NCBI Taxonomy" id="1119058"/>
    <lineage>
        <taxon>Bacteria</taxon>
        <taxon>Pseudomonadati</taxon>
        <taxon>Pseudomonadota</taxon>
        <taxon>Betaproteobacteria</taxon>
        <taxon>Burkholderiales</taxon>
        <taxon>Oxalobacteraceae</taxon>
        <taxon>Undibacterium</taxon>
    </lineage>
</organism>
<dbReference type="PANTHER" id="PTHR43133:SF8">
    <property type="entry name" value="RNA POLYMERASE SIGMA FACTOR HI_1459-RELATED"/>
    <property type="match status" value="1"/>
</dbReference>
<comment type="similarity">
    <text evidence="1">Belongs to the sigma-70 factor family. ECF subfamily.</text>
</comment>
<dbReference type="InterPro" id="IPR013324">
    <property type="entry name" value="RNA_pol_sigma_r3/r4-like"/>
</dbReference>
<dbReference type="Gene3D" id="1.10.1740.10">
    <property type="match status" value="1"/>
</dbReference>
<dbReference type="InterPro" id="IPR036388">
    <property type="entry name" value="WH-like_DNA-bd_sf"/>
</dbReference>
<dbReference type="NCBIfam" id="TIGR02937">
    <property type="entry name" value="sigma70-ECF"/>
    <property type="match status" value="1"/>
</dbReference>
<keyword evidence="3" id="KW-0731">Sigma factor</keyword>
<comment type="caution">
    <text evidence="8">The sequence shown here is derived from an EMBL/GenBank/DDBJ whole genome shotgun (WGS) entry which is preliminary data.</text>
</comment>
<feature type="domain" description="RNA polymerase sigma-70 region 2" evidence="6">
    <location>
        <begin position="25"/>
        <end position="85"/>
    </location>
</feature>
<dbReference type="EMBL" id="BMYT01000004">
    <property type="protein sequence ID" value="GGX17804.1"/>
    <property type="molecule type" value="Genomic_DNA"/>
</dbReference>
<dbReference type="SUPFAM" id="SSF88946">
    <property type="entry name" value="Sigma2 domain of RNA polymerase sigma factors"/>
    <property type="match status" value="1"/>
</dbReference>
<evidence type="ECO:0000256" key="1">
    <source>
        <dbReference type="ARBA" id="ARBA00010641"/>
    </source>
</evidence>
<evidence type="ECO:0000256" key="2">
    <source>
        <dbReference type="ARBA" id="ARBA00023015"/>
    </source>
</evidence>